<proteinExistence type="inferred from homology"/>
<keyword evidence="6" id="KW-0406">Ion transport</keyword>
<sequence>MRSYQTRKGFWREAIALQGSITIHVLPSIISFGFLASGVCCIAWLMQSVFDVSFNLDISPFGFAGAVLGILLVIRLNAGYDRWWEARTLWGGMVNQSRNLVISAMAYGPDDSEWRESLVRWTAAFPHVARHSLRGEPSSTEVANLVRPKYETQVANADHMPGFVAWQLSELLGDAKERLGMDGFAFIQIDRERALLVNHIGACERILATPLPRIYSITIRRFILLFLLILPMALIHLLEVMWFIPFVTMVVAYPLLTLDQIGVELENPFATSSLSNLPLDDISANIERNVFAILSQKQVDKS</sequence>
<protein>
    <recommendedName>
        <fullName evidence="12">Bestrophin-like protein</fullName>
    </recommendedName>
</protein>
<dbReference type="Pfam" id="PF25539">
    <property type="entry name" value="Bestrophin_2"/>
    <property type="match status" value="1"/>
</dbReference>
<evidence type="ECO:0000256" key="7">
    <source>
        <dbReference type="ARBA" id="ARBA00023136"/>
    </source>
</evidence>
<keyword evidence="11" id="KW-1185">Reference proteome</keyword>
<comment type="similarity">
    <text evidence="8">Belongs to the anion channel-forming bestrophin (TC 1.A.46) family.</text>
</comment>
<dbReference type="KEGG" id="pbs:Plabr_1494"/>
<name>F0SQS5_RUBBR</name>
<dbReference type="STRING" id="756272.Plabr_1494"/>
<evidence type="ECO:0000256" key="3">
    <source>
        <dbReference type="ARBA" id="ARBA00022475"/>
    </source>
</evidence>
<dbReference type="PANTHER" id="PTHR33281:SF19">
    <property type="entry name" value="VOLTAGE-DEPENDENT ANION CHANNEL-FORMING PROTEIN YNEE"/>
    <property type="match status" value="1"/>
</dbReference>
<evidence type="ECO:0000256" key="5">
    <source>
        <dbReference type="ARBA" id="ARBA00022989"/>
    </source>
</evidence>
<gene>
    <name evidence="10" type="ordered locus">Plabr_1494</name>
</gene>
<dbReference type="OrthoDB" id="445589at2"/>
<keyword evidence="3" id="KW-1003">Cell membrane</keyword>
<evidence type="ECO:0000313" key="11">
    <source>
        <dbReference type="Proteomes" id="UP000006860"/>
    </source>
</evidence>
<reference evidence="11" key="1">
    <citation type="submission" date="2011-02" db="EMBL/GenBank/DDBJ databases">
        <title>The complete genome of Planctomyces brasiliensis DSM 5305.</title>
        <authorList>
            <person name="Lucas S."/>
            <person name="Copeland A."/>
            <person name="Lapidus A."/>
            <person name="Bruce D."/>
            <person name="Goodwin L."/>
            <person name="Pitluck S."/>
            <person name="Kyrpides N."/>
            <person name="Mavromatis K."/>
            <person name="Pagani I."/>
            <person name="Ivanova N."/>
            <person name="Ovchinnikova G."/>
            <person name="Lu M."/>
            <person name="Detter J.C."/>
            <person name="Han C."/>
            <person name="Land M."/>
            <person name="Hauser L."/>
            <person name="Markowitz V."/>
            <person name="Cheng J.-F."/>
            <person name="Hugenholtz P."/>
            <person name="Woyke T."/>
            <person name="Wu D."/>
            <person name="Tindall B."/>
            <person name="Pomrenke H.G."/>
            <person name="Brambilla E."/>
            <person name="Klenk H.-P."/>
            <person name="Eisen J.A."/>
        </authorList>
    </citation>
    <scope>NUCLEOTIDE SEQUENCE [LARGE SCALE GENOMIC DNA]</scope>
    <source>
        <strain evidence="11">ATCC 49424 / DSM 5305 / JCM 21570 / NBRC 103401 / IFAM 1448</strain>
    </source>
</reference>
<evidence type="ECO:0000256" key="2">
    <source>
        <dbReference type="ARBA" id="ARBA00022448"/>
    </source>
</evidence>
<accession>F0SQS5</accession>
<keyword evidence="2" id="KW-0813">Transport</keyword>
<dbReference type="InterPro" id="IPR044669">
    <property type="entry name" value="YneE/VCCN1/2-like"/>
</dbReference>
<evidence type="ECO:0000256" key="6">
    <source>
        <dbReference type="ARBA" id="ARBA00023065"/>
    </source>
</evidence>
<evidence type="ECO:0000256" key="8">
    <source>
        <dbReference type="ARBA" id="ARBA00034708"/>
    </source>
</evidence>
<evidence type="ECO:0000313" key="10">
    <source>
        <dbReference type="EMBL" id="ADY59105.1"/>
    </source>
</evidence>
<dbReference type="AlphaFoldDB" id="F0SQS5"/>
<dbReference type="Proteomes" id="UP000006860">
    <property type="component" value="Chromosome"/>
</dbReference>
<evidence type="ECO:0000256" key="4">
    <source>
        <dbReference type="ARBA" id="ARBA00022692"/>
    </source>
</evidence>
<dbReference type="GO" id="GO:0005886">
    <property type="term" value="C:plasma membrane"/>
    <property type="evidence" value="ECO:0007669"/>
    <property type="project" value="UniProtKB-SubCell"/>
</dbReference>
<comment type="subcellular location">
    <subcellularLocation>
        <location evidence="1">Cell membrane</location>
        <topology evidence="1">Multi-pass membrane protein</topology>
    </subcellularLocation>
</comment>
<feature type="transmembrane region" description="Helical" evidence="9">
    <location>
        <begin position="58"/>
        <end position="78"/>
    </location>
</feature>
<dbReference type="GO" id="GO:0005254">
    <property type="term" value="F:chloride channel activity"/>
    <property type="evidence" value="ECO:0007669"/>
    <property type="project" value="InterPro"/>
</dbReference>
<keyword evidence="5 9" id="KW-1133">Transmembrane helix</keyword>
<feature type="transmembrane region" description="Helical" evidence="9">
    <location>
        <begin position="21"/>
        <end position="46"/>
    </location>
</feature>
<evidence type="ECO:0008006" key="12">
    <source>
        <dbReference type="Google" id="ProtNLM"/>
    </source>
</evidence>
<dbReference type="EMBL" id="CP002546">
    <property type="protein sequence ID" value="ADY59105.1"/>
    <property type="molecule type" value="Genomic_DNA"/>
</dbReference>
<dbReference type="RefSeq" id="WP_013627833.1">
    <property type="nucleotide sequence ID" value="NC_015174.1"/>
</dbReference>
<evidence type="ECO:0000256" key="9">
    <source>
        <dbReference type="SAM" id="Phobius"/>
    </source>
</evidence>
<evidence type="ECO:0000256" key="1">
    <source>
        <dbReference type="ARBA" id="ARBA00004651"/>
    </source>
</evidence>
<feature type="transmembrane region" description="Helical" evidence="9">
    <location>
        <begin position="222"/>
        <end position="244"/>
    </location>
</feature>
<organism evidence="10 11">
    <name type="scientific">Rubinisphaera brasiliensis (strain ATCC 49424 / DSM 5305 / JCM 21570 / IAM 15109 / NBRC 103401 / IFAM 1448)</name>
    <name type="common">Planctomyces brasiliensis</name>
    <dbReference type="NCBI Taxonomy" id="756272"/>
    <lineage>
        <taxon>Bacteria</taxon>
        <taxon>Pseudomonadati</taxon>
        <taxon>Planctomycetota</taxon>
        <taxon>Planctomycetia</taxon>
        <taxon>Planctomycetales</taxon>
        <taxon>Planctomycetaceae</taxon>
        <taxon>Rubinisphaera</taxon>
    </lineage>
</organism>
<dbReference type="HOGENOM" id="CLU_029790_4_0_0"/>
<dbReference type="eggNOG" id="COG3781">
    <property type="taxonomic scope" value="Bacteria"/>
</dbReference>
<keyword evidence="7 9" id="KW-0472">Membrane</keyword>
<keyword evidence="4 9" id="KW-0812">Transmembrane</keyword>
<dbReference type="PANTHER" id="PTHR33281">
    <property type="entry name" value="UPF0187 PROTEIN YNEE"/>
    <property type="match status" value="1"/>
</dbReference>